<accession>A0AAE4BUB6</accession>
<dbReference type="CDD" id="cd04301">
    <property type="entry name" value="NAT_SF"/>
    <property type="match status" value="1"/>
</dbReference>
<feature type="domain" description="N-acetyltransferase" evidence="1">
    <location>
        <begin position="3"/>
        <end position="135"/>
    </location>
</feature>
<dbReference type="InterPro" id="IPR016181">
    <property type="entry name" value="Acyl_CoA_acyltransferase"/>
</dbReference>
<gene>
    <name evidence="2" type="ORF">HNQ88_003674</name>
</gene>
<dbReference type="SUPFAM" id="SSF55729">
    <property type="entry name" value="Acyl-CoA N-acyltransferases (Nat)"/>
    <property type="match status" value="1"/>
</dbReference>
<dbReference type="Pfam" id="PF13673">
    <property type="entry name" value="Acetyltransf_10"/>
    <property type="match status" value="1"/>
</dbReference>
<dbReference type="Gene3D" id="3.40.630.30">
    <property type="match status" value="1"/>
</dbReference>
<dbReference type="PANTHER" id="PTHR43233:SF1">
    <property type="entry name" value="FAMILY N-ACETYLTRANSFERASE, PUTATIVE (AFU_ORTHOLOGUE AFUA_6G03350)-RELATED"/>
    <property type="match status" value="1"/>
</dbReference>
<dbReference type="InterPro" id="IPR053144">
    <property type="entry name" value="Acetyltransferase_Butenolide"/>
</dbReference>
<comment type="caution">
    <text evidence="2">The sequence shown here is derived from an EMBL/GenBank/DDBJ whole genome shotgun (WGS) entry which is preliminary data.</text>
</comment>
<dbReference type="PROSITE" id="PS51186">
    <property type="entry name" value="GNAT"/>
    <property type="match status" value="1"/>
</dbReference>
<organism evidence="2 3">
    <name type="scientific">Aureibacter tunicatorum</name>
    <dbReference type="NCBI Taxonomy" id="866807"/>
    <lineage>
        <taxon>Bacteria</taxon>
        <taxon>Pseudomonadati</taxon>
        <taxon>Bacteroidota</taxon>
        <taxon>Cytophagia</taxon>
        <taxon>Cytophagales</taxon>
        <taxon>Persicobacteraceae</taxon>
        <taxon>Aureibacter</taxon>
    </lineage>
</organism>
<name>A0AAE4BUB6_9BACT</name>
<proteinExistence type="predicted"/>
<sequence>MKIELREDDLLEDQAVLELYRANGWSAADKPDVLMQALANSHSLVTAWCGDKLAGLGNAISDGHMVVYFPHLLVHPDFQGKGIGKLIMKRMANIYDGFHMQMLTADSEAVAFYEKIGFEKAGDTVPMWIYDGKEH</sequence>
<dbReference type="GO" id="GO:0016747">
    <property type="term" value="F:acyltransferase activity, transferring groups other than amino-acyl groups"/>
    <property type="evidence" value="ECO:0007669"/>
    <property type="project" value="InterPro"/>
</dbReference>
<dbReference type="InterPro" id="IPR000182">
    <property type="entry name" value="GNAT_dom"/>
</dbReference>
<dbReference type="AlphaFoldDB" id="A0AAE4BUB6"/>
<reference evidence="2" key="1">
    <citation type="submission" date="2023-07" db="EMBL/GenBank/DDBJ databases">
        <title>Genomic Encyclopedia of Type Strains, Phase IV (KMG-IV): sequencing the most valuable type-strain genomes for metagenomic binning, comparative biology and taxonomic classification.</title>
        <authorList>
            <person name="Goeker M."/>
        </authorList>
    </citation>
    <scope>NUCLEOTIDE SEQUENCE</scope>
    <source>
        <strain evidence="2">DSM 26174</strain>
    </source>
</reference>
<protein>
    <submittedName>
        <fullName evidence="2">GNAT superfamily N-acetyltransferase</fullName>
    </submittedName>
</protein>
<evidence type="ECO:0000313" key="2">
    <source>
        <dbReference type="EMBL" id="MDR6240598.1"/>
    </source>
</evidence>
<dbReference type="Proteomes" id="UP001185092">
    <property type="component" value="Unassembled WGS sequence"/>
</dbReference>
<evidence type="ECO:0000259" key="1">
    <source>
        <dbReference type="PROSITE" id="PS51186"/>
    </source>
</evidence>
<dbReference type="PANTHER" id="PTHR43233">
    <property type="entry name" value="FAMILY N-ACETYLTRANSFERASE, PUTATIVE (AFU_ORTHOLOGUE AFUA_6G03350)-RELATED"/>
    <property type="match status" value="1"/>
</dbReference>
<dbReference type="RefSeq" id="WP_309940651.1">
    <property type="nucleotide sequence ID" value="NZ_AP025306.1"/>
</dbReference>
<dbReference type="EMBL" id="JAVDQD010000005">
    <property type="protein sequence ID" value="MDR6240598.1"/>
    <property type="molecule type" value="Genomic_DNA"/>
</dbReference>
<keyword evidence="3" id="KW-1185">Reference proteome</keyword>
<evidence type="ECO:0000313" key="3">
    <source>
        <dbReference type="Proteomes" id="UP001185092"/>
    </source>
</evidence>